<reference evidence="1" key="1">
    <citation type="submission" date="2021-02" db="EMBL/GenBank/DDBJ databases">
        <authorList>
            <person name="Dougan E. K."/>
            <person name="Rhodes N."/>
            <person name="Thang M."/>
            <person name="Chan C."/>
        </authorList>
    </citation>
    <scope>NUCLEOTIDE SEQUENCE</scope>
</reference>
<dbReference type="EMBL" id="CAJNIZ010017419">
    <property type="protein sequence ID" value="CAE7397986.1"/>
    <property type="molecule type" value="Genomic_DNA"/>
</dbReference>
<name>A0A812QPY3_SYMPI</name>
<dbReference type="OrthoDB" id="415953at2759"/>
<organism evidence="1 2">
    <name type="scientific">Symbiodinium pilosum</name>
    <name type="common">Dinoflagellate</name>
    <dbReference type="NCBI Taxonomy" id="2952"/>
    <lineage>
        <taxon>Eukaryota</taxon>
        <taxon>Sar</taxon>
        <taxon>Alveolata</taxon>
        <taxon>Dinophyceae</taxon>
        <taxon>Suessiales</taxon>
        <taxon>Symbiodiniaceae</taxon>
        <taxon>Symbiodinium</taxon>
    </lineage>
</organism>
<proteinExistence type="predicted"/>
<evidence type="ECO:0000313" key="1">
    <source>
        <dbReference type="EMBL" id="CAE7397986.1"/>
    </source>
</evidence>
<evidence type="ECO:0000313" key="2">
    <source>
        <dbReference type="Proteomes" id="UP000649617"/>
    </source>
</evidence>
<gene>
    <name evidence="1" type="primary">TMEM63A</name>
    <name evidence="1" type="ORF">SPIL2461_LOCUS9800</name>
</gene>
<dbReference type="AlphaFoldDB" id="A0A812QPY3"/>
<accession>A0A812QPY3</accession>
<dbReference type="Proteomes" id="UP000649617">
    <property type="component" value="Unassembled WGS sequence"/>
</dbReference>
<comment type="caution">
    <text evidence="1">The sequence shown here is derived from an EMBL/GenBank/DDBJ whole genome shotgun (WGS) entry which is preliminary data.</text>
</comment>
<sequence>MLTSPSAGKAPGKSTLADRCKLETLSGLMKHVMETQCSLQVDPRNFVPAYVTRLKTATDTATDVLFDPLAVNVYHRKNELPQAPRSDEQSTVRFDPSWGLSNRAAVHGFVKMKNFWFMVLQGAHLPTDSSWPRGAGMYPTNLKPEAHHHRSKWVSFHSLVVPEETAGSGVPLIGSALLGFPSFRFILDGKEISVSAD</sequence>
<protein>
    <submittedName>
        <fullName evidence="1">TMEM63A protein</fullName>
    </submittedName>
</protein>
<keyword evidence="2" id="KW-1185">Reference proteome</keyword>